<keyword evidence="3" id="KW-1185">Reference proteome</keyword>
<evidence type="ECO:0000256" key="1">
    <source>
        <dbReference type="SAM" id="MobiDB-lite"/>
    </source>
</evidence>
<evidence type="ECO:0000313" key="2">
    <source>
        <dbReference type="EMBL" id="MFD2608743.1"/>
    </source>
</evidence>
<gene>
    <name evidence="2" type="ORF">ACFSR9_04720</name>
</gene>
<proteinExistence type="predicted"/>
<protein>
    <submittedName>
        <fullName evidence="2">Uncharacterized protein</fullName>
    </submittedName>
</protein>
<name>A0ABW5P2Y8_9DEIO</name>
<reference evidence="3" key="1">
    <citation type="journal article" date="2019" name="Int. J. Syst. Evol. Microbiol.">
        <title>The Global Catalogue of Microorganisms (GCM) 10K type strain sequencing project: providing services to taxonomists for standard genome sequencing and annotation.</title>
        <authorList>
            <consortium name="The Broad Institute Genomics Platform"/>
            <consortium name="The Broad Institute Genome Sequencing Center for Infectious Disease"/>
            <person name="Wu L."/>
            <person name="Ma J."/>
        </authorList>
    </citation>
    <scope>NUCLEOTIDE SEQUENCE [LARGE SCALE GENOMIC DNA]</scope>
    <source>
        <strain evidence="3">KCTC 33842</strain>
    </source>
</reference>
<dbReference type="EMBL" id="JBHUMK010000014">
    <property type="protein sequence ID" value="MFD2608743.1"/>
    <property type="molecule type" value="Genomic_DNA"/>
</dbReference>
<comment type="caution">
    <text evidence="2">The sequence shown here is derived from an EMBL/GenBank/DDBJ whole genome shotgun (WGS) entry which is preliminary data.</text>
</comment>
<feature type="region of interest" description="Disordered" evidence="1">
    <location>
        <begin position="62"/>
        <end position="94"/>
    </location>
</feature>
<organism evidence="2 3">
    <name type="scientific">Deinococcus taklimakanensis</name>
    <dbReference type="NCBI Taxonomy" id="536443"/>
    <lineage>
        <taxon>Bacteria</taxon>
        <taxon>Thermotogati</taxon>
        <taxon>Deinococcota</taxon>
        <taxon>Deinococci</taxon>
        <taxon>Deinococcales</taxon>
        <taxon>Deinococcaceae</taxon>
        <taxon>Deinococcus</taxon>
    </lineage>
</organism>
<evidence type="ECO:0000313" key="3">
    <source>
        <dbReference type="Proteomes" id="UP001597475"/>
    </source>
</evidence>
<sequence>MARKKRSLLPPVTEHDISTQAERLRRTPNGWAWKCAYCGQFASSETVKGKFVCRMHGGVTARQRDPEAQLQAREAGKPLSRPSGRPIQHGRASRHARVRVEDIVADYRARRVDADCTDEDMLYLRAYQQERMDVQPSLSQAAEAAERLGERLESGVGQLHRLTELHKVLRETRLLIQRVLRAQNDLENGHARIIHMAKIRADTRAKNRAAHQLDVFTVMVDRLFVVLREQLSPADYEALQARMARDLAEVSEGMVDGRAPLR</sequence>
<dbReference type="Proteomes" id="UP001597475">
    <property type="component" value="Unassembled WGS sequence"/>
</dbReference>
<accession>A0ABW5P2Y8</accession>
<dbReference type="RefSeq" id="WP_386843524.1">
    <property type="nucleotide sequence ID" value="NZ_JBHUMK010000014.1"/>
</dbReference>